<dbReference type="PROSITE" id="PS50889">
    <property type="entry name" value="S4"/>
    <property type="match status" value="1"/>
</dbReference>
<dbReference type="GO" id="GO:0003723">
    <property type="term" value="F:RNA binding"/>
    <property type="evidence" value="ECO:0007669"/>
    <property type="project" value="UniProtKB-KW"/>
</dbReference>
<name>A0A964T922_9HYPH</name>
<dbReference type="Pfam" id="PF01479">
    <property type="entry name" value="S4"/>
    <property type="match status" value="1"/>
</dbReference>
<sequence length="119" mass="12733">MSGGDGQRLDKWLWHARFARTRTAAQRLIATGSVRVNREKVLSSSRLVRPGDVLTLALGRGVRIVHVLAVAERRSSAEQAALLFSEHVPAGASPPAEFRPHGSADRSGARSAATGDPED</sequence>
<dbReference type="Gene3D" id="3.10.290.10">
    <property type="entry name" value="RNA-binding S4 domain"/>
    <property type="match status" value="1"/>
</dbReference>
<dbReference type="OrthoDB" id="9797176at2"/>
<feature type="region of interest" description="Disordered" evidence="2">
    <location>
        <begin position="91"/>
        <end position="119"/>
    </location>
</feature>
<dbReference type="RefSeq" id="WP_161142447.1">
    <property type="nucleotide sequence ID" value="NZ_SPKJ01000123.1"/>
</dbReference>
<evidence type="ECO:0000313" key="5">
    <source>
        <dbReference type="Proteomes" id="UP000773614"/>
    </source>
</evidence>
<evidence type="ECO:0000259" key="3">
    <source>
        <dbReference type="SMART" id="SM00363"/>
    </source>
</evidence>
<proteinExistence type="predicted"/>
<keyword evidence="1" id="KW-0694">RNA-binding</keyword>
<organism evidence="4 5">
    <name type="scientific">Propylenella binzhouense</name>
    <dbReference type="NCBI Taxonomy" id="2555902"/>
    <lineage>
        <taxon>Bacteria</taxon>
        <taxon>Pseudomonadati</taxon>
        <taxon>Pseudomonadota</taxon>
        <taxon>Alphaproteobacteria</taxon>
        <taxon>Hyphomicrobiales</taxon>
        <taxon>Propylenellaceae</taxon>
        <taxon>Propylenella</taxon>
    </lineage>
</organism>
<dbReference type="EMBL" id="SPKJ01000123">
    <property type="protein sequence ID" value="MYZ50117.1"/>
    <property type="molecule type" value="Genomic_DNA"/>
</dbReference>
<keyword evidence="5" id="KW-1185">Reference proteome</keyword>
<dbReference type="Proteomes" id="UP000773614">
    <property type="component" value="Unassembled WGS sequence"/>
</dbReference>
<dbReference type="InterPro" id="IPR002942">
    <property type="entry name" value="S4_RNA-bd"/>
</dbReference>
<evidence type="ECO:0000256" key="2">
    <source>
        <dbReference type="SAM" id="MobiDB-lite"/>
    </source>
</evidence>
<dbReference type="CDD" id="cd00165">
    <property type="entry name" value="S4"/>
    <property type="match status" value="1"/>
</dbReference>
<dbReference type="AlphaFoldDB" id="A0A964T922"/>
<feature type="domain" description="RNA-binding S4" evidence="3">
    <location>
        <begin position="7"/>
        <end position="69"/>
    </location>
</feature>
<evidence type="ECO:0000313" key="4">
    <source>
        <dbReference type="EMBL" id="MYZ50117.1"/>
    </source>
</evidence>
<reference evidence="4" key="1">
    <citation type="submission" date="2019-03" db="EMBL/GenBank/DDBJ databases">
        <title>Afifella sp. nov., isolated from activated sludge.</title>
        <authorList>
            <person name="Li Q."/>
            <person name="Liu Y."/>
        </authorList>
    </citation>
    <scope>NUCLEOTIDE SEQUENCE</scope>
    <source>
        <strain evidence="4">L72</strain>
    </source>
</reference>
<gene>
    <name evidence="4" type="ORF">E4O86_20635</name>
</gene>
<dbReference type="InterPro" id="IPR036986">
    <property type="entry name" value="S4_RNA-bd_sf"/>
</dbReference>
<evidence type="ECO:0000256" key="1">
    <source>
        <dbReference type="PROSITE-ProRule" id="PRU00182"/>
    </source>
</evidence>
<comment type="caution">
    <text evidence="4">The sequence shown here is derived from an EMBL/GenBank/DDBJ whole genome shotgun (WGS) entry which is preliminary data.</text>
</comment>
<accession>A0A964T922</accession>
<dbReference type="SUPFAM" id="SSF55174">
    <property type="entry name" value="Alpha-L RNA-binding motif"/>
    <property type="match status" value="1"/>
</dbReference>
<dbReference type="SMART" id="SM00363">
    <property type="entry name" value="S4"/>
    <property type="match status" value="1"/>
</dbReference>
<protein>
    <submittedName>
        <fullName evidence="4">RNA-binding S4 domain-containing protein</fullName>
    </submittedName>
</protein>
<feature type="compositionally biased region" description="Basic and acidic residues" evidence="2">
    <location>
        <begin position="98"/>
        <end position="108"/>
    </location>
</feature>